<dbReference type="AlphaFoldDB" id="A0A6J4HWJ8"/>
<accession>A0A6J4HWJ8</accession>
<reference evidence="2" key="1">
    <citation type="submission" date="2020-02" db="EMBL/GenBank/DDBJ databases">
        <authorList>
            <person name="Meier V. D."/>
        </authorList>
    </citation>
    <scope>NUCLEOTIDE SEQUENCE</scope>
    <source>
        <strain evidence="2">AVDCRST_MAG63</strain>
    </source>
</reference>
<feature type="region of interest" description="Disordered" evidence="1">
    <location>
        <begin position="39"/>
        <end position="66"/>
    </location>
</feature>
<gene>
    <name evidence="2" type="ORF">AVDCRST_MAG63-1144</name>
</gene>
<evidence type="ECO:0000256" key="1">
    <source>
        <dbReference type="SAM" id="MobiDB-lite"/>
    </source>
</evidence>
<sequence>MQPTGPDASFPRAFPLRSRTGRARRYVVATLALLVLSPLASRADLTGPKDTPPPPPPPRQQVAPQR</sequence>
<dbReference type="EMBL" id="CADCTO010000152">
    <property type="protein sequence ID" value="CAA9234873.1"/>
    <property type="molecule type" value="Genomic_DNA"/>
</dbReference>
<proteinExistence type="predicted"/>
<feature type="compositionally biased region" description="Pro residues" evidence="1">
    <location>
        <begin position="50"/>
        <end position="59"/>
    </location>
</feature>
<organism evidence="2">
    <name type="scientific">uncultured Armatimonadetes bacterium</name>
    <dbReference type="NCBI Taxonomy" id="157466"/>
    <lineage>
        <taxon>Bacteria</taxon>
        <taxon>Bacillati</taxon>
        <taxon>Armatimonadota</taxon>
        <taxon>environmental samples</taxon>
    </lineage>
</organism>
<evidence type="ECO:0000313" key="2">
    <source>
        <dbReference type="EMBL" id="CAA9234873.1"/>
    </source>
</evidence>
<protein>
    <submittedName>
        <fullName evidence="2">Uncharacterized protein</fullName>
    </submittedName>
</protein>
<name>A0A6J4HWJ8_9BACT</name>